<dbReference type="EMBL" id="JASCZI010241704">
    <property type="protein sequence ID" value="MED6205366.1"/>
    <property type="molecule type" value="Genomic_DNA"/>
</dbReference>
<comment type="caution">
    <text evidence="1">The sequence shown here is derived from an EMBL/GenBank/DDBJ whole genome shotgun (WGS) entry which is preliminary data.</text>
</comment>
<dbReference type="Proteomes" id="UP001341840">
    <property type="component" value="Unassembled WGS sequence"/>
</dbReference>
<name>A0ABU6Y634_9FABA</name>
<proteinExistence type="predicted"/>
<evidence type="ECO:0000313" key="1">
    <source>
        <dbReference type="EMBL" id="MED6205366.1"/>
    </source>
</evidence>
<sequence>MECPQDQDEAPAVGDQRDLPQLRVYSLRWKGMRWMKLRQSADVGFMPSCIFPELQKIRIGCFLGVHSSRLGCHTADILCGWIGMLKRMENRVADIENRLVGCTGEKEEAEYRVDCGFCGRGYNHMSD</sequence>
<evidence type="ECO:0000313" key="2">
    <source>
        <dbReference type="Proteomes" id="UP001341840"/>
    </source>
</evidence>
<protein>
    <submittedName>
        <fullName evidence="1">Uncharacterized protein</fullName>
    </submittedName>
</protein>
<keyword evidence="2" id="KW-1185">Reference proteome</keyword>
<organism evidence="1 2">
    <name type="scientific">Stylosanthes scabra</name>
    <dbReference type="NCBI Taxonomy" id="79078"/>
    <lineage>
        <taxon>Eukaryota</taxon>
        <taxon>Viridiplantae</taxon>
        <taxon>Streptophyta</taxon>
        <taxon>Embryophyta</taxon>
        <taxon>Tracheophyta</taxon>
        <taxon>Spermatophyta</taxon>
        <taxon>Magnoliopsida</taxon>
        <taxon>eudicotyledons</taxon>
        <taxon>Gunneridae</taxon>
        <taxon>Pentapetalae</taxon>
        <taxon>rosids</taxon>
        <taxon>fabids</taxon>
        <taxon>Fabales</taxon>
        <taxon>Fabaceae</taxon>
        <taxon>Papilionoideae</taxon>
        <taxon>50 kb inversion clade</taxon>
        <taxon>dalbergioids sensu lato</taxon>
        <taxon>Dalbergieae</taxon>
        <taxon>Pterocarpus clade</taxon>
        <taxon>Stylosanthes</taxon>
    </lineage>
</organism>
<gene>
    <name evidence="1" type="ORF">PIB30_016952</name>
</gene>
<reference evidence="1 2" key="1">
    <citation type="journal article" date="2023" name="Plants (Basel)">
        <title>Bridging the Gap: Combining Genomics and Transcriptomics Approaches to Understand Stylosanthes scabra, an Orphan Legume from the Brazilian Caatinga.</title>
        <authorList>
            <person name="Ferreira-Neto J.R.C."/>
            <person name="da Silva M.D."/>
            <person name="Binneck E."/>
            <person name="de Melo N.F."/>
            <person name="da Silva R.H."/>
            <person name="de Melo A.L.T.M."/>
            <person name="Pandolfi V."/>
            <person name="Bustamante F.O."/>
            <person name="Brasileiro-Vidal A.C."/>
            <person name="Benko-Iseppon A.M."/>
        </authorList>
    </citation>
    <scope>NUCLEOTIDE SEQUENCE [LARGE SCALE GENOMIC DNA]</scope>
    <source>
        <tissue evidence="1">Leaves</tissue>
    </source>
</reference>
<accession>A0ABU6Y634</accession>